<feature type="transmembrane region" description="Helical" evidence="8">
    <location>
        <begin position="79"/>
        <end position="99"/>
    </location>
</feature>
<evidence type="ECO:0000256" key="4">
    <source>
        <dbReference type="ARBA" id="ARBA00022475"/>
    </source>
</evidence>
<feature type="transmembrane region" description="Helical" evidence="8">
    <location>
        <begin position="221"/>
        <end position="239"/>
    </location>
</feature>
<keyword evidence="7 8" id="KW-0472">Membrane</keyword>
<dbReference type="Pfam" id="PF00892">
    <property type="entry name" value="EamA"/>
    <property type="match status" value="2"/>
</dbReference>
<feature type="transmembrane region" description="Helical" evidence="8">
    <location>
        <begin position="12"/>
        <end position="30"/>
    </location>
</feature>
<evidence type="ECO:0000313" key="10">
    <source>
        <dbReference type="EMBL" id="MDQ0225250.1"/>
    </source>
</evidence>
<dbReference type="SUPFAM" id="SSF103481">
    <property type="entry name" value="Multidrug resistance efflux transporter EmrE"/>
    <property type="match status" value="2"/>
</dbReference>
<organism evidence="10 11">
    <name type="scientific">Metabacillus niabensis</name>
    <dbReference type="NCBI Taxonomy" id="324854"/>
    <lineage>
        <taxon>Bacteria</taxon>
        <taxon>Bacillati</taxon>
        <taxon>Bacillota</taxon>
        <taxon>Bacilli</taxon>
        <taxon>Bacillales</taxon>
        <taxon>Bacillaceae</taxon>
        <taxon>Metabacillus</taxon>
    </lineage>
</organism>
<feature type="transmembrane region" description="Helical" evidence="8">
    <location>
        <begin position="274"/>
        <end position="292"/>
    </location>
</feature>
<comment type="caution">
    <text evidence="10">The sequence shown here is derived from an EMBL/GenBank/DDBJ whole genome shotgun (WGS) entry which is preliminary data.</text>
</comment>
<feature type="domain" description="EamA" evidence="9">
    <location>
        <begin position="11"/>
        <end position="151"/>
    </location>
</feature>
<feature type="transmembrane region" description="Helical" evidence="8">
    <location>
        <begin position="134"/>
        <end position="151"/>
    </location>
</feature>
<feature type="transmembrane region" description="Helical" evidence="8">
    <location>
        <begin position="246"/>
        <end position="268"/>
    </location>
</feature>
<feature type="transmembrane region" description="Helical" evidence="8">
    <location>
        <begin position="111"/>
        <end position="127"/>
    </location>
</feature>
<comment type="subcellular location">
    <subcellularLocation>
        <location evidence="1">Cell membrane</location>
        <topology evidence="1">Multi-pass membrane protein</topology>
    </subcellularLocation>
</comment>
<evidence type="ECO:0000256" key="5">
    <source>
        <dbReference type="ARBA" id="ARBA00022692"/>
    </source>
</evidence>
<reference evidence="10 11" key="1">
    <citation type="submission" date="2023-07" db="EMBL/GenBank/DDBJ databases">
        <title>Genomic Encyclopedia of Type Strains, Phase IV (KMG-IV): sequencing the most valuable type-strain genomes for metagenomic binning, comparative biology and taxonomic classification.</title>
        <authorList>
            <person name="Goeker M."/>
        </authorList>
    </citation>
    <scope>NUCLEOTIDE SEQUENCE [LARGE SCALE GENOMIC DNA]</scope>
    <source>
        <strain evidence="10 11">DSM 17723</strain>
    </source>
</reference>
<sequence>MQASDELTYRKGIIFTAGSYLLWGVLPLYWKKIDNVSSGEILAHRIIWSFIFMLILLSIQKEWGNIVEISKKLFSQPLVLLSLVLSSLLISINWFVYIWSVNHNHILETSLGYYINPLISVLLGMIFLKEKLNLWQKISMGLAFIGVLIITLQYGEIPWLALILAGSFGLYGLTKKMTKFNSVIGLTFETLVVTPIAFTYVSILANGGESVFFEFDTQTNLLLIGAGVATAIPLLLFASGAKRIPLFLVGIIQYISPTITLIIGIFLYHEPFTQIEMITFTFIWSAILLFSFSNSKLFKRAEVKLIRKNSIGL</sequence>
<name>A0ABT9YZ29_9BACI</name>
<evidence type="ECO:0000256" key="7">
    <source>
        <dbReference type="ARBA" id="ARBA00023136"/>
    </source>
</evidence>
<feature type="transmembrane region" description="Helical" evidence="8">
    <location>
        <begin position="157"/>
        <end position="173"/>
    </location>
</feature>
<feature type="transmembrane region" description="Helical" evidence="8">
    <location>
        <begin position="42"/>
        <end position="59"/>
    </location>
</feature>
<dbReference type="EMBL" id="JAUSTZ010000002">
    <property type="protein sequence ID" value="MDQ0225250.1"/>
    <property type="molecule type" value="Genomic_DNA"/>
</dbReference>
<accession>A0ABT9YZ29</accession>
<feature type="domain" description="EamA" evidence="9">
    <location>
        <begin position="160"/>
        <end position="291"/>
    </location>
</feature>
<comment type="similarity">
    <text evidence="2">Belongs to the EamA transporter family.</text>
</comment>
<keyword evidence="5 8" id="KW-0812">Transmembrane</keyword>
<evidence type="ECO:0000313" key="11">
    <source>
        <dbReference type="Proteomes" id="UP001232245"/>
    </source>
</evidence>
<dbReference type="InterPro" id="IPR000620">
    <property type="entry name" value="EamA_dom"/>
</dbReference>
<evidence type="ECO:0000256" key="8">
    <source>
        <dbReference type="SAM" id="Phobius"/>
    </source>
</evidence>
<proteinExistence type="inferred from homology"/>
<dbReference type="RefSeq" id="WP_307190621.1">
    <property type="nucleotide sequence ID" value="NZ_JAUSTZ010000002.1"/>
</dbReference>
<dbReference type="Proteomes" id="UP001232245">
    <property type="component" value="Unassembled WGS sequence"/>
</dbReference>
<gene>
    <name evidence="10" type="ORF">J2S02_001579</name>
</gene>
<evidence type="ECO:0000256" key="3">
    <source>
        <dbReference type="ARBA" id="ARBA00022448"/>
    </source>
</evidence>
<dbReference type="InterPro" id="IPR004626">
    <property type="entry name" value="RarD"/>
</dbReference>
<evidence type="ECO:0000256" key="6">
    <source>
        <dbReference type="ARBA" id="ARBA00022989"/>
    </source>
</evidence>
<keyword evidence="6 8" id="KW-1133">Transmembrane helix</keyword>
<dbReference type="PANTHER" id="PTHR22911">
    <property type="entry name" value="ACYL-MALONYL CONDENSING ENZYME-RELATED"/>
    <property type="match status" value="1"/>
</dbReference>
<keyword evidence="4" id="KW-1003">Cell membrane</keyword>
<dbReference type="NCBIfam" id="TIGR00688">
    <property type="entry name" value="rarD"/>
    <property type="match status" value="1"/>
</dbReference>
<keyword evidence="3" id="KW-0813">Transport</keyword>
<dbReference type="PANTHER" id="PTHR22911:SF137">
    <property type="entry name" value="SOLUTE CARRIER FAMILY 35 MEMBER G2-RELATED"/>
    <property type="match status" value="1"/>
</dbReference>
<feature type="transmembrane region" description="Helical" evidence="8">
    <location>
        <begin position="180"/>
        <end position="201"/>
    </location>
</feature>
<evidence type="ECO:0000259" key="9">
    <source>
        <dbReference type="Pfam" id="PF00892"/>
    </source>
</evidence>
<evidence type="ECO:0000256" key="2">
    <source>
        <dbReference type="ARBA" id="ARBA00007362"/>
    </source>
</evidence>
<protein>
    <submittedName>
        <fullName evidence="10">Chloramphenicol-sensitive protein RarD</fullName>
    </submittedName>
</protein>
<evidence type="ECO:0000256" key="1">
    <source>
        <dbReference type="ARBA" id="ARBA00004651"/>
    </source>
</evidence>
<dbReference type="InterPro" id="IPR037185">
    <property type="entry name" value="EmrE-like"/>
</dbReference>
<keyword evidence="11" id="KW-1185">Reference proteome</keyword>